<protein>
    <submittedName>
        <fullName evidence="1">Uncharacterized protein</fullName>
    </submittedName>
</protein>
<keyword evidence="2" id="KW-1185">Reference proteome</keyword>
<organism evidence="1 2">
    <name type="scientific">Spirosoma pollinicola</name>
    <dbReference type="NCBI Taxonomy" id="2057025"/>
    <lineage>
        <taxon>Bacteria</taxon>
        <taxon>Pseudomonadati</taxon>
        <taxon>Bacteroidota</taxon>
        <taxon>Cytophagia</taxon>
        <taxon>Cytophagales</taxon>
        <taxon>Cytophagaceae</taxon>
        <taxon>Spirosoma</taxon>
    </lineage>
</organism>
<evidence type="ECO:0000313" key="1">
    <source>
        <dbReference type="EMBL" id="AUD01428.1"/>
    </source>
</evidence>
<gene>
    <name evidence="1" type="ORF">CWM47_06155</name>
</gene>
<sequence>MTMPPTISPTYPIAGSTIKQSTCVYFKNWAFGKAVNEADRRTSLSADEGHYGQFTYYFTTGTEALEHWTRLGLLLRFPTNVHRKHY</sequence>
<dbReference type="AlphaFoldDB" id="A0A2K8YV44"/>
<evidence type="ECO:0000313" key="2">
    <source>
        <dbReference type="Proteomes" id="UP000232883"/>
    </source>
</evidence>
<dbReference type="EMBL" id="CP025096">
    <property type="protein sequence ID" value="AUD01428.1"/>
    <property type="molecule type" value="Genomic_DNA"/>
</dbReference>
<accession>A0A2K8YV44</accession>
<reference evidence="1 2" key="1">
    <citation type="submission" date="2017-11" db="EMBL/GenBank/DDBJ databases">
        <title>Taxonomic description and genome sequences of Spirosoma HA7 sp. nov., isolated from pollen microhabitat of Corylus avellana.</title>
        <authorList>
            <person name="Ambika Manirajan B."/>
            <person name="Suarez C."/>
            <person name="Ratering S."/>
            <person name="Geissler-Plaum R."/>
            <person name="Cardinale M."/>
            <person name="Sylvia S."/>
        </authorList>
    </citation>
    <scope>NUCLEOTIDE SEQUENCE [LARGE SCALE GENOMIC DNA]</scope>
    <source>
        <strain evidence="1 2">HA7</strain>
    </source>
</reference>
<proteinExistence type="predicted"/>
<dbReference type="Proteomes" id="UP000232883">
    <property type="component" value="Chromosome"/>
</dbReference>
<name>A0A2K8YV44_9BACT</name>
<dbReference type="KEGG" id="spir:CWM47_06155"/>